<dbReference type="EMBL" id="AWSO01000643">
    <property type="protein sequence ID" value="ESK88508.1"/>
    <property type="molecule type" value="Genomic_DNA"/>
</dbReference>
<protein>
    <submittedName>
        <fullName evidence="1">Uncharacterized protein</fullName>
    </submittedName>
</protein>
<name>V2WNS4_MONRO</name>
<accession>V2WNS4</accession>
<keyword evidence="2" id="KW-1185">Reference proteome</keyword>
<dbReference type="AlphaFoldDB" id="V2WNS4"/>
<evidence type="ECO:0000313" key="1">
    <source>
        <dbReference type="EMBL" id="ESK88508.1"/>
    </source>
</evidence>
<organism evidence="1 2">
    <name type="scientific">Moniliophthora roreri (strain MCA 2997)</name>
    <name type="common">Cocoa frosty pod rot fungus</name>
    <name type="synonym">Crinipellis roreri</name>
    <dbReference type="NCBI Taxonomy" id="1381753"/>
    <lineage>
        <taxon>Eukaryota</taxon>
        <taxon>Fungi</taxon>
        <taxon>Dikarya</taxon>
        <taxon>Basidiomycota</taxon>
        <taxon>Agaricomycotina</taxon>
        <taxon>Agaricomycetes</taxon>
        <taxon>Agaricomycetidae</taxon>
        <taxon>Agaricales</taxon>
        <taxon>Marasmiineae</taxon>
        <taxon>Marasmiaceae</taxon>
        <taxon>Moniliophthora</taxon>
    </lineage>
</organism>
<proteinExistence type="predicted"/>
<comment type="caution">
    <text evidence="1">The sequence shown here is derived from an EMBL/GenBank/DDBJ whole genome shotgun (WGS) entry which is preliminary data.</text>
</comment>
<dbReference type="HOGENOM" id="CLU_2134147_0_0_1"/>
<dbReference type="KEGG" id="mrr:Moror_3207"/>
<gene>
    <name evidence="1" type="ORF">Moror_3207</name>
</gene>
<evidence type="ECO:0000313" key="2">
    <source>
        <dbReference type="Proteomes" id="UP000017559"/>
    </source>
</evidence>
<dbReference type="Proteomes" id="UP000017559">
    <property type="component" value="Unassembled WGS sequence"/>
</dbReference>
<sequence>MRDAETGEPLSATEKVLNVHSAARRVYYFHRGRHQLRSTIQPTRSAELLARRQVLETKMCGGSIPAGVKGTFRSSKGYASIREDYPALSSSIPCRKKSSWRYNRGTPLLDAQV</sequence>
<reference evidence="1 2" key="1">
    <citation type="journal article" date="2014" name="BMC Genomics">
        <title>Genome and secretome analysis of the hemibiotrophic fungal pathogen, Moniliophthora roreri, which causes frosty pod rot disease of cacao: mechanisms of the biotrophic and necrotrophic phases.</title>
        <authorList>
            <person name="Meinhardt L.W."/>
            <person name="Costa G.G.L."/>
            <person name="Thomazella D.P.T."/>
            <person name="Teixeira P.J.P.L."/>
            <person name="Carazzolle M.F."/>
            <person name="Schuster S.C."/>
            <person name="Carlson J.E."/>
            <person name="Guiltinan M.J."/>
            <person name="Mieczkowski P."/>
            <person name="Farmer A."/>
            <person name="Ramaraj T."/>
            <person name="Crozier J."/>
            <person name="Davis R.E."/>
            <person name="Shao J."/>
            <person name="Melnick R.L."/>
            <person name="Pereira G.A.G."/>
            <person name="Bailey B.A."/>
        </authorList>
    </citation>
    <scope>NUCLEOTIDE SEQUENCE [LARGE SCALE GENOMIC DNA]</scope>
    <source>
        <strain evidence="1 2">MCA 2997</strain>
    </source>
</reference>